<accession>A0AAV1MTW7</accession>
<dbReference type="AlphaFoldDB" id="A0AAV1MTW7"/>
<feature type="compositionally biased region" description="Polar residues" evidence="1">
    <location>
        <begin position="81"/>
        <end position="94"/>
    </location>
</feature>
<sequence length="94" mass="10125">MYSLCECERGRDAAGIVKANLPFRALSSVCGSGVDRQLSHRGGTSNAVRVPVCVRVVIDWHACEPLNHTISAQMPLGEEQPASSGNKLQMVQMT</sequence>
<evidence type="ECO:0000313" key="2">
    <source>
        <dbReference type="EMBL" id="CAK6950255.1"/>
    </source>
</evidence>
<dbReference type="Proteomes" id="UP001314229">
    <property type="component" value="Unassembled WGS sequence"/>
</dbReference>
<evidence type="ECO:0000313" key="3">
    <source>
        <dbReference type="Proteomes" id="UP001314229"/>
    </source>
</evidence>
<evidence type="ECO:0000256" key="1">
    <source>
        <dbReference type="SAM" id="MobiDB-lite"/>
    </source>
</evidence>
<dbReference type="EMBL" id="CAWUFR010000003">
    <property type="protein sequence ID" value="CAK6950255.1"/>
    <property type="molecule type" value="Genomic_DNA"/>
</dbReference>
<proteinExistence type="predicted"/>
<feature type="region of interest" description="Disordered" evidence="1">
    <location>
        <begin position="74"/>
        <end position="94"/>
    </location>
</feature>
<gene>
    <name evidence="2" type="ORF">FSCOSCO3_A028695</name>
</gene>
<protein>
    <submittedName>
        <fullName evidence="2">Uncharacterized protein</fullName>
    </submittedName>
</protein>
<reference evidence="2 3" key="1">
    <citation type="submission" date="2024-01" db="EMBL/GenBank/DDBJ databases">
        <authorList>
            <person name="Alioto T."/>
            <person name="Alioto T."/>
            <person name="Gomez Garrido J."/>
        </authorList>
    </citation>
    <scope>NUCLEOTIDE SEQUENCE [LARGE SCALE GENOMIC DNA]</scope>
</reference>
<organism evidence="2 3">
    <name type="scientific">Scomber scombrus</name>
    <name type="common">Atlantic mackerel</name>
    <name type="synonym">Scomber vernalis</name>
    <dbReference type="NCBI Taxonomy" id="13677"/>
    <lineage>
        <taxon>Eukaryota</taxon>
        <taxon>Metazoa</taxon>
        <taxon>Chordata</taxon>
        <taxon>Craniata</taxon>
        <taxon>Vertebrata</taxon>
        <taxon>Euteleostomi</taxon>
        <taxon>Actinopterygii</taxon>
        <taxon>Neopterygii</taxon>
        <taxon>Teleostei</taxon>
        <taxon>Neoteleostei</taxon>
        <taxon>Acanthomorphata</taxon>
        <taxon>Pelagiaria</taxon>
        <taxon>Scombriformes</taxon>
        <taxon>Scombridae</taxon>
        <taxon>Scomber</taxon>
    </lineage>
</organism>
<name>A0AAV1MTW7_SCOSC</name>
<comment type="caution">
    <text evidence="2">The sequence shown here is derived from an EMBL/GenBank/DDBJ whole genome shotgun (WGS) entry which is preliminary data.</text>
</comment>
<keyword evidence="3" id="KW-1185">Reference proteome</keyword>